<dbReference type="GO" id="GO:0008324">
    <property type="term" value="F:monoatomic cation transmembrane transporter activity"/>
    <property type="evidence" value="ECO:0007669"/>
    <property type="project" value="TreeGrafter"/>
</dbReference>
<evidence type="ECO:0000313" key="3">
    <source>
        <dbReference type="EMBL" id="KAG1364524.1"/>
    </source>
</evidence>
<evidence type="ECO:0000256" key="2">
    <source>
        <dbReference type="SAM" id="Phobius"/>
    </source>
</evidence>
<sequence length="273" mass="30635">MAVALAQLRNFAYVFMRNRTHSFARVGSYTHRIIALVSGYVHRIIAFLYHFITFHLSPFGIQLSYFVSLALVGSLAMMILKPSNPAFGPRYVDMLFMSTSAVTVSGLGSVEMENFSSSQIVVLTLLMLLGGEVFVGLLGLLLRKDDRYGNPDTADDNRVDLVNAQLNSMDPSIESGPTIIDSCHGHSVDFIVHSFRFKRKGRAEGKEHSYFPILLVCHRFFICEWGLDTDKREHGHLQSEPRSPTTDDSSNSRRQYAVPIVPQIGDMGHEEVY</sequence>
<name>A0A8K0IQJ7_COCNU</name>
<keyword evidence="2" id="KW-1133">Transmembrane helix</keyword>
<dbReference type="PANTHER" id="PTHR31064:SF25">
    <property type="entry name" value="CATION TRANSPORTER HKT2_1"/>
    <property type="match status" value="1"/>
</dbReference>
<dbReference type="GO" id="GO:0098662">
    <property type="term" value="P:inorganic cation transmembrane transport"/>
    <property type="evidence" value="ECO:0007669"/>
    <property type="project" value="UniProtKB-ARBA"/>
</dbReference>
<reference evidence="3" key="2">
    <citation type="submission" date="2019-07" db="EMBL/GenBank/DDBJ databases">
        <authorList>
            <person name="Yang Y."/>
            <person name="Bocs S."/>
            <person name="Baudouin L."/>
        </authorList>
    </citation>
    <scope>NUCLEOTIDE SEQUENCE</scope>
    <source>
        <tissue evidence="3">Spear leaf of Hainan Tall coconut</tissue>
    </source>
</reference>
<feature type="transmembrane region" description="Helical" evidence="2">
    <location>
        <begin position="120"/>
        <end position="142"/>
    </location>
</feature>
<dbReference type="OrthoDB" id="9999863at2759"/>
<protein>
    <submittedName>
        <fullName evidence="3">Uncharacterized protein</fullName>
    </submittedName>
</protein>
<dbReference type="PANTHER" id="PTHR31064">
    <property type="entry name" value="POTASSIUM TRANSPORT PROTEIN DDB_G0292412-RELATED"/>
    <property type="match status" value="1"/>
</dbReference>
<proteinExistence type="predicted"/>
<dbReference type="Proteomes" id="UP000797356">
    <property type="component" value="Chromosome 11"/>
</dbReference>
<feature type="transmembrane region" description="Helical" evidence="2">
    <location>
        <begin position="59"/>
        <end position="79"/>
    </location>
</feature>
<evidence type="ECO:0000256" key="1">
    <source>
        <dbReference type="SAM" id="MobiDB-lite"/>
    </source>
</evidence>
<comment type="caution">
    <text evidence="3">The sequence shown here is derived from an EMBL/GenBank/DDBJ whole genome shotgun (WGS) entry which is preliminary data.</text>
</comment>
<feature type="region of interest" description="Disordered" evidence="1">
    <location>
        <begin position="234"/>
        <end position="273"/>
    </location>
</feature>
<gene>
    <name evidence="3" type="ORF">COCNU_11G013510</name>
</gene>
<dbReference type="EMBL" id="CM017882">
    <property type="protein sequence ID" value="KAG1364524.1"/>
    <property type="molecule type" value="Genomic_DNA"/>
</dbReference>
<evidence type="ECO:0000313" key="4">
    <source>
        <dbReference type="Proteomes" id="UP000797356"/>
    </source>
</evidence>
<feature type="compositionally biased region" description="Polar residues" evidence="1">
    <location>
        <begin position="240"/>
        <end position="254"/>
    </location>
</feature>
<organism evidence="3 4">
    <name type="scientific">Cocos nucifera</name>
    <name type="common">Coconut palm</name>
    <dbReference type="NCBI Taxonomy" id="13894"/>
    <lineage>
        <taxon>Eukaryota</taxon>
        <taxon>Viridiplantae</taxon>
        <taxon>Streptophyta</taxon>
        <taxon>Embryophyta</taxon>
        <taxon>Tracheophyta</taxon>
        <taxon>Spermatophyta</taxon>
        <taxon>Magnoliopsida</taxon>
        <taxon>Liliopsida</taxon>
        <taxon>Arecaceae</taxon>
        <taxon>Arecoideae</taxon>
        <taxon>Cocoseae</taxon>
        <taxon>Attaleinae</taxon>
        <taxon>Cocos</taxon>
    </lineage>
</organism>
<feature type="transmembrane region" description="Helical" evidence="2">
    <location>
        <begin position="33"/>
        <end position="53"/>
    </location>
</feature>
<dbReference type="AlphaFoldDB" id="A0A8K0IQJ7"/>
<dbReference type="GO" id="GO:0005886">
    <property type="term" value="C:plasma membrane"/>
    <property type="evidence" value="ECO:0007669"/>
    <property type="project" value="TreeGrafter"/>
</dbReference>
<keyword evidence="4" id="KW-1185">Reference proteome</keyword>
<accession>A0A8K0IQJ7</accession>
<reference evidence="3" key="1">
    <citation type="journal article" date="2017" name="Gigascience">
        <title>The genome draft of coconut (Cocos nucifera).</title>
        <authorList>
            <person name="Xiao Y."/>
            <person name="Xu P."/>
            <person name="Fan H."/>
            <person name="Baudouin L."/>
            <person name="Xia W."/>
            <person name="Bocs S."/>
            <person name="Xu J."/>
            <person name="Li Q."/>
            <person name="Guo A."/>
            <person name="Zhou L."/>
            <person name="Li J."/>
            <person name="Wu Y."/>
            <person name="Ma Z."/>
            <person name="Armero A."/>
            <person name="Issali A.E."/>
            <person name="Liu N."/>
            <person name="Peng M."/>
            <person name="Yang Y."/>
        </authorList>
    </citation>
    <scope>NUCLEOTIDE SEQUENCE</scope>
    <source>
        <tissue evidence="3">Spear leaf of Hainan Tall coconut</tissue>
    </source>
</reference>
<keyword evidence="2" id="KW-0472">Membrane</keyword>
<dbReference type="InterPro" id="IPR051143">
    <property type="entry name" value="TrkH_K-transport"/>
</dbReference>
<keyword evidence="2" id="KW-0812">Transmembrane</keyword>